<dbReference type="InterPro" id="IPR014710">
    <property type="entry name" value="RmlC-like_jellyroll"/>
</dbReference>
<organism evidence="2 3">
    <name type="scientific">Dinghuibacter silviterrae</name>
    <dbReference type="NCBI Taxonomy" id="1539049"/>
    <lineage>
        <taxon>Bacteria</taxon>
        <taxon>Pseudomonadati</taxon>
        <taxon>Bacteroidota</taxon>
        <taxon>Chitinophagia</taxon>
        <taxon>Chitinophagales</taxon>
        <taxon>Chitinophagaceae</taxon>
        <taxon>Dinghuibacter</taxon>
    </lineage>
</organism>
<keyword evidence="3" id="KW-1185">Reference proteome</keyword>
<dbReference type="Proteomes" id="UP000294498">
    <property type="component" value="Unassembled WGS sequence"/>
</dbReference>
<evidence type="ECO:0000256" key="1">
    <source>
        <dbReference type="ARBA" id="ARBA00023125"/>
    </source>
</evidence>
<name>A0A4R8DVT1_9BACT</name>
<dbReference type="OrthoDB" id="4205621at2"/>
<dbReference type="InterPro" id="IPR037923">
    <property type="entry name" value="HTH-like"/>
</dbReference>
<dbReference type="EMBL" id="SODV01000001">
    <property type="protein sequence ID" value="TDX02038.1"/>
    <property type="molecule type" value="Genomic_DNA"/>
</dbReference>
<sequence length="123" mass="13407">MIRAYLLYTGPDGHSHVTAGHIPDGSLTAATSVMFKETPAHSTLDWHNAPFTQYVITLAGVLSFTTHTGETFLVHPGEVLIATDVRGSGHEWRLVNDEPWRRVYVVFSEGDAVPFVADQTSGA</sequence>
<reference evidence="2 3" key="1">
    <citation type="submission" date="2019-03" db="EMBL/GenBank/DDBJ databases">
        <title>Genomic Encyclopedia of Type Strains, Phase IV (KMG-IV): sequencing the most valuable type-strain genomes for metagenomic binning, comparative biology and taxonomic classification.</title>
        <authorList>
            <person name="Goeker M."/>
        </authorList>
    </citation>
    <scope>NUCLEOTIDE SEQUENCE [LARGE SCALE GENOMIC DNA]</scope>
    <source>
        <strain evidence="2 3">DSM 100059</strain>
    </source>
</reference>
<proteinExistence type="predicted"/>
<gene>
    <name evidence="2" type="ORF">EDB95_3086</name>
</gene>
<dbReference type="GO" id="GO:0003677">
    <property type="term" value="F:DNA binding"/>
    <property type="evidence" value="ECO:0007669"/>
    <property type="project" value="UniProtKB-KW"/>
</dbReference>
<evidence type="ECO:0000313" key="3">
    <source>
        <dbReference type="Proteomes" id="UP000294498"/>
    </source>
</evidence>
<evidence type="ECO:0008006" key="4">
    <source>
        <dbReference type="Google" id="ProtNLM"/>
    </source>
</evidence>
<dbReference type="SUPFAM" id="SSF51215">
    <property type="entry name" value="Regulatory protein AraC"/>
    <property type="match status" value="1"/>
</dbReference>
<comment type="caution">
    <text evidence="2">The sequence shown here is derived from an EMBL/GenBank/DDBJ whole genome shotgun (WGS) entry which is preliminary data.</text>
</comment>
<protein>
    <recommendedName>
        <fullName evidence="4">AraC-like protein</fullName>
    </recommendedName>
</protein>
<keyword evidence="1" id="KW-0238">DNA-binding</keyword>
<evidence type="ECO:0000313" key="2">
    <source>
        <dbReference type="EMBL" id="TDX02038.1"/>
    </source>
</evidence>
<dbReference type="Gene3D" id="2.60.120.10">
    <property type="entry name" value="Jelly Rolls"/>
    <property type="match status" value="1"/>
</dbReference>
<dbReference type="AlphaFoldDB" id="A0A4R8DVT1"/>
<accession>A0A4R8DVT1</accession>
<dbReference type="RefSeq" id="WP_133994666.1">
    <property type="nucleotide sequence ID" value="NZ_SODV01000001.1"/>
</dbReference>